<reference evidence="2" key="1">
    <citation type="submission" date="2018-01" db="EMBL/GenBank/DDBJ databases">
        <authorList>
            <person name="Li J."/>
        </authorList>
    </citation>
    <scope>NUCLEOTIDE SEQUENCE [LARGE SCALE GENOMIC DNA]</scope>
    <source>
        <strain evidence="2">592</strain>
    </source>
</reference>
<gene>
    <name evidence="1" type="ORF">C3E78_13330</name>
</gene>
<dbReference type="GO" id="GO:0003700">
    <property type="term" value="F:DNA-binding transcription factor activity"/>
    <property type="evidence" value="ECO:0007669"/>
    <property type="project" value="TreeGrafter"/>
</dbReference>
<protein>
    <submittedName>
        <fullName evidence="1">TetR family transcriptional regulator</fullName>
    </submittedName>
</protein>
<dbReference type="KEGG" id="aez:C3E78_13330"/>
<dbReference type="InterPro" id="IPR036271">
    <property type="entry name" value="Tet_transcr_reg_TetR-rel_C_sf"/>
</dbReference>
<accession>A0A5F2EWX9</accession>
<dbReference type="InterPro" id="IPR050109">
    <property type="entry name" value="HTH-type_TetR-like_transc_reg"/>
</dbReference>
<accession>A0A2S0WP75</accession>
<dbReference type="Proteomes" id="UP000244384">
    <property type="component" value="Chromosome"/>
</dbReference>
<dbReference type="InterPro" id="IPR009057">
    <property type="entry name" value="Homeodomain-like_sf"/>
</dbReference>
<dbReference type="PROSITE" id="PS50977">
    <property type="entry name" value="HTH_TETR_2"/>
    <property type="match status" value="1"/>
</dbReference>
<proteinExistence type="predicted"/>
<dbReference type="OrthoDB" id="71867at2"/>
<sequence>MPRAGLTTDKVARAGAELADEVGFGQVTISELARRLGVKVASLYSHVQSSDDLRTRIALIALEELADRGDEALAGRSGRDALIALGEVYRTYASEHPGRYDAAGFPLDAATAAASAGPRHSRMLRATLRAYRIPEPAQTHAVRLVGSVVHGFVTLERSGGFAHSEPDSGQSWTSIMDALDTMLRTWSAA</sequence>
<dbReference type="PANTHER" id="PTHR30055:SF239">
    <property type="entry name" value="TRANSCRIPTIONAL REGULATORY PROTEIN"/>
    <property type="match status" value="1"/>
</dbReference>
<organism evidence="1 2">
    <name type="scientific">Aeromicrobium chenweiae</name>
    <dbReference type="NCBI Taxonomy" id="2079793"/>
    <lineage>
        <taxon>Bacteria</taxon>
        <taxon>Bacillati</taxon>
        <taxon>Actinomycetota</taxon>
        <taxon>Actinomycetes</taxon>
        <taxon>Propionibacteriales</taxon>
        <taxon>Nocardioidaceae</taxon>
        <taxon>Aeromicrobium</taxon>
    </lineage>
</organism>
<dbReference type="SUPFAM" id="SSF46689">
    <property type="entry name" value="Homeodomain-like"/>
    <property type="match status" value="1"/>
</dbReference>
<dbReference type="GO" id="GO:0000976">
    <property type="term" value="F:transcription cis-regulatory region binding"/>
    <property type="evidence" value="ECO:0007669"/>
    <property type="project" value="TreeGrafter"/>
</dbReference>
<dbReference type="Gene3D" id="1.10.10.60">
    <property type="entry name" value="Homeodomain-like"/>
    <property type="match status" value="1"/>
</dbReference>
<dbReference type="SUPFAM" id="SSF48498">
    <property type="entry name" value="Tetracyclin repressor-like, C-terminal domain"/>
    <property type="match status" value="1"/>
</dbReference>
<evidence type="ECO:0000313" key="1">
    <source>
        <dbReference type="EMBL" id="AWB93111.1"/>
    </source>
</evidence>
<dbReference type="AlphaFoldDB" id="A0A2S0WP75"/>
<dbReference type="InterPro" id="IPR001647">
    <property type="entry name" value="HTH_TetR"/>
</dbReference>
<dbReference type="Pfam" id="PF00440">
    <property type="entry name" value="TetR_N"/>
    <property type="match status" value="1"/>
</dbReference>
<evidence type="ECO:0000313" key="2">
    <source>
        <dbReference type="Proteomes" id="UP000244384"/>
    </source>
</evidence>
<dbReference type="Gene3D" id="1.10.357.10">
    <property type="entry name" value="Tetracycline Repressor, domain 2"/>
    <property type="match status" value="1"/>
</dbReference>
<dbReference type="PANTHER" id="PTHR30055">
    <property type="entry name" value="HTH-TYPE TRANSCRIPTIONAL REGULATOR RUTR"/>
    <property type="match status" value="1"/>
</dbReference>
<dbReference type="InterPro" id="IPR025996">
    <property type="entry name" value="MT1864/Rv1816-like_C"/>
</dbReference>
<dbReference type="RefSeq" id="WP_108579165.1">
    <property type="nucleotide sequence ID" value="NZ_CP026952.1"/>
</dbReference>
<dbReference type="EMBL" id="CP026952">
    <property type="protein sequence ID" value="AWB93111.1"/>
    <property type="molecule type" value="Genomic_DNA"/>
</dbReference>
<dbReference type="Pfam" id="PF13305">
    <property type="entry name" value="TetR_C_33"/>
    <property type="match status" value="1"/>
</dbReference>
<keyword evidence="2" id="KW-1185">Reference proteome</keyword>
<name>A0A2S0WP75_9ACTN</name>